<keyword evidence="2" id="KW-1185">Reference proteome</keyword>
<gene>
    <name evidence="1" type="ORF">PVAP13_4KG335688</name>
</gene>
<reference evidence="1" key="1">
    <citation type="submission" date="2020-05" db="EMBL/GenBank/DDBJ databases">
        <title>WGS assembly of Panicum virgatum.</title>
        <authorList>
            <person name="Lovell J.T."/>
            <person name="Jenkins J."/>
            <person name="Shu S."/>
            <person name="Juenger T.E."/>
            <person name="Schmutz J."/>
        </authorList>
    </citation>
    <scope>NUCLEOTIDE SEQUENCE</scope>
    <source>
        <strain evidence="1">AP13</strain>
    </source>
</reference>
<dbReference type="EMBL" id="CM029043">
    <property type="protein sequence ID" value="KAG2613110.1"/>
    <property type="molecule type" value="Genomic_DNA"/>
</dbReference>
<evidence type="ECO:0000313" key="2">
    <source>
        <dbReference type="Proteomes" id="UP000823388"/>
    </source>
</evidence>
<sequence>MEPRLVTRVAGPWVPPMADPPRAVFSICAGLLSCSRRPPARASLTRPAANVCRSLQLAVRGHHSQPPVHRAAAPPPLPMLCARPPRLLLRRRRRSPPLAVAPCEPAQQPPLLASPCSQQARPPRLLPRRCRCRSLRARVVVAVAAAPHEPTLLLPVKAALQLLARLHCSLSHLVALAHARISPCSSRLAFSDAANRRSLSRRCPCAANPRGLALAASVPPEPDAQGGG</sequence>
<evidence type="ECO:0000313" key="1">
    <source>
        <dbReference type="EMBL" id="KAG2613110.1"/>
    </source>
</evidence>
<name>A0A8T0TQJ4_PANVG</name>
<protein>
    <submittedName>
        <fullName evidence="1">Uncharacterized protein</fullName>
    </submittedName>
</protein>
<organism evidence="1 2">
    <name type="scientific">Panicum virgatum</name>
    <name type="common">Blackwell switchgrass</name>
    <dbReference type="NCBI Taxonomy" id="38727"/>
    <lineage>
        <taxon>Eukaryota</taxon>
        <taxon>Viridiplantae</taxon>
        <taxon>Streptophyta</taxon>
        <taxon>Embryophyta</taxon>
        <taxon>Tracheophyta</taxon>
        <taxon>Spermatophyta</taxon>
        <taxon>Magnoliopsida</taxon>
        <taxon>Liliopsida</taxon>
        <taxon>Poales</taxon>
        <taxon>Poaceae</taxon>
        <taxon>PACMAD clade</taxon>
        <taxon>Panicoideae</taxon>
        <taxon>Panicodae</taxon>
        <taxon>Paniceae</taxon>
        <taxon>Panicinae</taxon>
        <taxon>Panicum</taxon>
        <taxon>Panicum sect. Hiantes</taxon>
    </lineage>
</organism>
<dbReference type="AlphaFoldDB" id="A0A8T0TQJ4"/>
<proteinExistence type="predicted"/>
<dbReference type="Proteomes" id="UP000823388">
    <property type="component" value="Chromosome 4K"/>
</dbReference>
<comment type="caution">
    <text evidence="1">The sequence shown here is derived from an EMBL/GenBank/DDBJ whole genome shotgun (WGS) entry which is preliminary data.</text>
</comment>
<accession>A0A8T0TQJ4</accession>
<dbReference type="PROSITE" id="PS51257">
    <property type="entry name" value="PROKAR_LIPOPROTEIN"/>
    <property type="match status" value="1"/>
</dbReference>